<dbReference type="Pfam" id="PF00903">
    <property type="entry name" value="Glyoxalase"/>
    <property type="match status" value="1"/>
</dbReference>
<keyword evidence="3" id="KW-1185">Reference proteome</keyword>
<keyword evidence="2" id="KW-0223">Dioxygenase</keyword>
<dbReference type="Proteomes" id="UP000248311">
    <property type="component" value="Unassembled WGS sequence"/>
</dbReference>
<name>A0A318T019_9RHOB</name>
<dbReference type="AlphaFoldDB" id="A0A318T019"/>
<sequence>MQFIMTNPEAGSGLLADGLAERGPDGGLVLPPAFTAPPARRGFFTLIKRRRRMAHLEHANLTVADPEATASLLETLFGWRVRWSGTAIHGGRSLHVGEPGTGSYLAIYRGAEAAQQAPVDSYTTRGALNHIGVVVADLDATEDKVRALGYTPGSHADYEPGRRFYFREENDIEIEVISYA</sequence>
<accession>A0A318T019</accession>
<reference evidence="2 3" key="1">
    <citation type="submission" date="2018-06" db="EMBL/GenBank/DDBJ databases">
        <title>Genomic Encyclopedia of Type Strains, Phase III (KMG-III): the genomes of soil and plant-associated and newly described type strains.</title>
        <authorList>
            <person name="Whitman W."/>
        </authorList>
    </citation>
    <scope>NUCLEOTIDE SEQUENCE [LARGE SCALE GENOMIC DNA]</scope>
    <source>
        <strain evidence="2 3">CECT 9025</strain>
    </source>
</reference>
<dbReference type="InterPro" id="IPR004360">
    <property type="entry name" value="Glyas_Fos-R_dOase_dom"/>
</dbReference>
<dbReference type="InterPro" id="IPR029068">
    <property type="entry name" value="Glyas_Bleomycin-R_OHBP_Dase"/>
</dbReference>
<evidence type="ECO:0000313" key="3">
    <source>
        <dbReference type="Proteomes" id="UP000248311"/>
    </source>
</evidence>
<organism evidence="2 3">
    <name type="scientific">Pseudoroseicyclus aestuarii</name>
    <dbReference type="NCBI Taxonomy" id="1795041"/>
    <lineage>
        <taxon>Bacteria</taxon>
        <taxon>Pseudomonadati</taxon>
        <taxon>Pseudomonadota</taxon>
        <taxon>Alphaproteobacteria</taxon>
        <taxon>Rhodobacterales</taxon>
        <taxon>Paracoccaceae</taxon>
        <taxon>Pseudoroseicyclus</taxon>
    </lineage>
</organism>
<dbReference type="CDD" id="cd06587">
    <property type="entry name" value="VOC"/>
    <property type="match status" value="1"/>
</dbReference>
<gene>
    <name evidence="2" type="ORF">DFP88_101721</name>
</gene>
<dbReference type="PROSITE" id="PS51819">
    <property type="entry name" value="VOC"/>
    <property type="match status" value="1"/>
</dbReference>
<evidence type="ECO:0000259" key="1">
    <source>
        <dbReference type="PROSITE" id="PS51819"/>
    </source>
</evidence>
<keyword evidence="2" id="KW-0560">Oxidoreductase</keyword>
<evidence type="ECO:0000313" key="2">
    <source>
        <dbReference type="EMBL" id="PYE86046.1"/>
    </source>
</evidence>
<dbReference type="RefSeq" id="WP_342767686.1">
    <property type="nucleotide sequence ID" value="NZ_QJTE01000001.1"/>
</dbReference>
<protein>
    <submittedName>
        <fullName evidence="2">Glyoxalase/bleomycin resistance protein/dioxygenase superfamily protein</fullName>
    </submittedName>
</protein>
<dbReference type="GO" id="GO:0051213">
    <property type="term" value="F:dioxygenase activity"/>
    <property type="evidence" value="ECO:0007669"/>
    <property type="project" value="UniProtKB-KW"/>
</dbReference>
<dbReference type="EMBL" id="QJTE01000001">
    <property type="protein sequence ID" value="PYE86046.1"/>
    <property type="molecule type" value="Genomic_DNA"/>
</dbReference>
<dbReference type="InterPro" id="IPR037523">
    <property type="entry name" value="VOC_core"/>
</dbReference>
<proteinExistence type="predicted"/>
<dbReference type="Gene3D" id="3.10.180.10">
    <property type="entry name" value="2,3-Dihydroxybiphenyl 1,2-Dioxygenase, domain 1"/>
    <property type="match status" value="1"/>
</dbReference>
<dbReference type="SUPFAM" id="SSF54593">
    <property type="entry name" value="Glyoxalase/Bleomycin resistance protein/Dihydroxybiphenyl dioxygenase"/>
    <property type="match status" value="1"/>
</dbReference>
<comment type="caution">
    <text evidence="2">The sequence shown here is derived from an EMBL/GenBank/DDBJ whole genome shotgun (WGS) entry which is preliminary data.</text>
</comment>
<feature type="domain" description="VOC" evidence="1">
    <location>
        <begin position="55"/>
        <end position="179"/>
    </location>
</feature>